<keyword evidence="1" id="KW-0812">Transmembrane</keyword>
<accession>A0A5Q2TFG5</accession>
<dbReference type="Proteomes" id="UP000339690">
    <property type="component" value="Chromosome"/>
</dbReference>
<proteinExistence type="predicted"/>
<dbReference type="EMBL" id="CP045915">
    <property type="protein sequence ID" value="QGH32892.1"/>
    <property type="molecule type" value="Genomic_DNA"/>
</dbReference>
<feature type="transmembrane region" description="Helical" evidence="1">
    <location>
        <begin position="75"/>
        <end position="93"/>
    </location>
</feature>
<protein>
    <submittedName>
        <fullName evidence="2">Uncharacterized protein</fullName>
    </submittedName>
</protein>
<keyword evidence="1" id="KW-1133">Transmembrane helix</keyword>
<organism evidence="2 3">
    <name type="scientific">Gracilibacillus salitolerans</name>
    <dbReference type="NCBI Taxonomy" id="2663022"/>
    <lineage>
        <taxon>Bacteria</taxon>
        <taxon>Bacillati</taxon>
        <taxon>Bacillota</taxon>
        <taxon>Bacilli</taxon>
        <taxon>Bacillales</taxon>
        <taxon>Bacillaceae</taxon>
        <taxon>Gracilibacillus</taxon>
    </lineage>
</organism>
<dbReference type="KEGG" id="grc:GI584_01965"/>
<keyword evidence="3" id="KW-1185">Reference proteome</keyword>
<evidence type="ECO:0000313" key="3">
    <source>
        <dbReference type="Proteomes" id="UP000339690"/>
    </source>
</evidence>
<evidence type="ECO:0000313" key="2">
    <source>
        <dbReference type="EMBL" id="QGH32892.1"/>
    </source>
</evidence>
<feature type="transmembrane region" description="Helical" evidence="1">
    <location>
        <begin position="30"/>
        <end position="63"/>
    </location>
</feature>
<evidence type="ECO:0000256" key="1">
    <source>
        <dbReference type="SAM" id="Phobius"/>
    </source>
</evidence>
<name>A0A5Q2TFG5_9BACI</name>
<dbReference type="AlphaFoldDB" id="A0A5Q2TFG5"/>
<reference evidence="2 3" key="1">
    <citation type="submission" date="2019-11" db="EMBL/GenBank/DDBJ databases">
        <title>Gracilibacillus salitolerans sp. nov., a moderate halophile isolated from a saline soil in northwest China.</title>
        <authorList>
            <person name="Gan L."/>
        </authorList>
    </citation>
    <scope>NUCLEOTIDE SEQUENCE [LARGE SCALE GENOMIC DNA]</scope>
    <source>
        <strain evidence="2 3">SCU50</strain>
    </source>
</reference>
<gene>
    <name evidence="2" type="ORF">GI584_01965</name>
</gene>
<sequence length="106" mass="11921">MLTIIAYSSLIVALVSIVLAVSGKRHYYWISAIGIYIFSFLAGFSIGQLTVGLTFIPLVLAIGYTFDWIKNKVQILIVLSLGGLIGFVMVFFVDNKWVFFPFWIFS</sequence>
<keyword evidence="1" id="KW-0472">Membrane</keyword>